<proteinExistence type="inferred from homology"/>
<evidence type="ECO:0000313" key="7">
    <source>
        <dbReference type="EMBL" id="NMG00893.1"/>
    </source>
</evidence>
<evidence type="ECO:0000313" key="8">
    <source>
        <dbReference type="Proteomes" id="UP000634522"/>
    </source>
</evidence>
<feature type="region of interest" description="Disordered" evidence="5">
    <location>
        <begin position="45"/>
        <end position="94"/>
    </location>
</feature>
<dbReference type="Pfam" id="PF00816">
    <property type="entry name" value="Histone_HNS"/>
    <property type="match status" value="1"/>
</dbReference>
<evidence type="ECO:0000256" key="3">
    <source>
        <dbReference type="ARBA" id="ARBA00022490"/>
    </source>
</evidence>
<comment type="caution">
    <text evidence="7">The sequence shown here is derived from an EMBL/GenBank/DDBJ whole genome shotgun (WGS) entry which is preliminary data.</text>
</comment>
<dbReference type="SUPFAM" id="SSF81273">
    <property type="entry name" value="H-NS histone-like proteins"/>
    <property type="match status" value="1"/>
</dbReference>
<organism evidence="7 8">
    <name type="scientific">Aromatoleum toluolicum</name>
    <dbReference type="NCBI Taxonomy" id="90060"/>
    <lineage>
        <taxon>Bacteria</taxon>
        <taxon>Pseudomonadati</taxon>
        <taxon>Pseudomonadota</taxon>
        <taxon>Betaproteobacteria</taxon>
        <taxon>Rhodocyclales</taxon>
        <taxon>Rhodocyclaceae</taxon>
        <taxon>Aromatoleum</taxon>
    </lineage>
</organism>
<feature type="domain" description="DNA-binding protein H-NS-like C-terminal" evidence="6">
    <location>
        <begin position="72"/>
        <end position="117"/>
    </location>
</feature>
<gene>
    <name evidence="7" type="ORF">GPA27_26285</name>
</gene>
<dbReference type="Gene3D" id="4.10.430.10">
    <property type="entry name" value="Histone-like protein H-NS, C-terminal domain"/>
    <property type="match status" value="1"/>
</dbReference>
<reference evidence="7 8" key="1">
    <citation type="submission" date="2019-12" db="EMBL/GenBank/DDBJ databases">
        <title>Comparative genomics gives insights into the taxonomy of the Azoarcus-Aromatoleum group and reveals separate origins of nif in the plant-associated Azoarcus and non-plant-associated Aromatoleum sub-groups.</title>
        <authorList>
            <person name="Lafos M."/>
            <person name="Maluk M."/>
            <person name="Batista M."/>
            <person name="Junghare M."/>
            <person name="Carmona M."/>
            <person name="Faoro H."/>
            <person name="Cruz L.M."/>
            <person name="Battistoni F."/>
            <person name="De Souza E."/>
            <person name="Pedrosa F."/>
            <person name="Chen W.-M."/>
            <person name="Poole P.S."/>
            <person name="Dixon R.A."/>
            <person name="James E.K."/>
        </authorList>
    </citation>
    <scope>NUCLEOTIDE SEQUENCE [LARGE SCALE GENOMIC DNA]</scope>
    <source>
        <strain evidence="7 8">T</strain>
    </source>
</reference>
<evidence type="ECO:0000256" key="2">
    <source>
        <dbReference type="ARBA" id="ARBA00010610"/>
    </source>
</evidence>
<dbReference type="PANTHER" id="PTHR38097">
    <property type="match status" value="1"/>
</dbReference>
<accession>A0ABX1NNF0</accession>
<dbReference type="PANTHER" id="PTHR38097:SF2">
    <property type="entry name" value="DNA-BINDING PROTEIN STPA"/>
    <property type="match status" value="1"/>
</dbReference>
<name>A0ABX1NNF0_9RHOO</name>
<keyword evidence="8" id="KW-1185">Reference proteome</keyword>
<feature type="region of interest" description="Disordered" evidence="5">
    <location>
        <begin position="120"/>
        <end position="157"/>
    </location>
</feature>
<dbReference type="EMBL" id="WTVS01000109">
    <property type="protein sequence ID" value="NMG00893.1"/>
    <property type="molecule type" value="Genomic_DNA"/>
</dbReference>
<comment type="subcellular location">
    <subcellularLocation>
        <location evidence="1">Cytoplasm</location>
        <location evidence="1">Nucleoid</location>
    </subcellularLocation>
</comment>
<protein>
    <submittedName>
        <fullName evidence="7">H-NS histone family protein</fullName>
    </submittedName>
</protein>
<evidence type="ECO:0000256" key="4">
    <source>
        <dbReference type="ARBA" id="ARBA00023125"/>
    </source>
</evidence>
<dbReference type="InterPro" id="IPR037150">
    <property type="entry name" value="H-NS_C_dom_sf"/>
</dbReference>
<dbReference type="SMART" id="SM00528">
    <property type="entry name" value="HNS"/>
    <property type="match status" value="1"/>
</dbReference>
<keyword evidence="3" id="KW-0963">Cytoplasm</keyword>
<dbReference type="InterPro" id="IPR027444">
    <property type="entry name" value="H-NS_C_dom"/>
</dbReference>
<evidence type="ECO:0000259" key="6">
    <source>
        <dbReference type="SMART" id="SM00528"/>
    </source>
</evidence>
<sequence>MTVNLSSYTLPQLKQLGARLEKEIARQEAAGKAAMLKKLRRMARDNGMTLDDVLRGPGTATGKQTEPPSRAAPTRSPQPAKYRHPSKMDLAWSGRGRKPQWVEAWLAIGGALEALATAAAHFEQRQSRTSSTTANKPTSPIQPSASDSPAQTPVTVD</sequence>
<evidence type="ECO:0000256" key="1">
    <source>
        <dbReference type="ARBA" id="ARBA00004453"/>
    </source>
</evidence>
<keyword evidence="4" id="KW-0238">DNA-binding</keyword>
<comment type="similarity">
    <text evidence="2">Belongs to the histone-like protein H-NS family.</text>
</comment>
<evidence type="ECO:0000256" key="5">
    <source>
        <dbReference type="SAM" id="MobiDB-lite"/>
    </source>
</evidence>
<dbReference type="Proteomes" id="UP000634522">
    <property type="component" value="Unassembled WGS sequence"/>
</dbReference>
<feature type="compositionally biased region" description="Polar residues" evidence="5">
    <location>
        <begin position="127"/>
        <end position="157"/>
    </location>
</feature>